<keyword evidence="5" id="KW-0732">Signal</keyword>
<feature type="domain" description="Metallo-beta-lactamase" evidence="6">
    <location>
        <begin position="81"/>
        <end position="293"/>
    </location>
</feature>
<dbReference type="SUPFAM" id="SSF56281">
    <property type="entry name" value="Metallo-hydrolase/oxidoreductase"/>
    <property type="match status" value="1"/>
</dbReference>
<evidence type="ECO:0000256" key="1">
    <source>
        <dbReference type="ARBA" id="ARBA00007749"/>
    </source>
</evidence>
<reference evidence="7" key="1">
    <citation type="journal article" date="2023" name="Int. J. Syst. Evol. Microbiol.">
        <title>Sinisalibacter aestuarii sp. nov., isolated from estuarine sediment of the Arakawa River.</title>
        <authorList>
            <person name="Arafat S.T."/>
            <person name="Hirano S."/>
            <person name="Sato A."/>
            <person name="Takeuchi K."/>
            <person name="Yasuda T."/>
            <person name="Terahara T."/>
            <person name="Hamada M."/>
            <person name="Kobayashi T."/>
        </authorList>
    </citation>
    <scope>NUCLEOTIDE SEQUENCE</scope>
    <source>
        <strain evidence="7">B-399</strain>
    </source>
</reference>
<dbReference type="InterPro" id="IPR001279">
    <property type="entry name" value="Metallo-B-lactamas"/>
</dbReference>
<comment type="similarity">
    <text evidence="1">Belongs to the metallo-beta-lactamase superfamily.</text>
</comment>
<dbReference type="RefSeq" id="WP_281840213.1">
    <property type="nucleotide sequence ID" value="NZ_BROH01000001.1"/>
</dbReference>
<feature type="signal peptide" evidence="5">
    <location>
        <begin position="1"/>
        <end position="28"/>
    </location>
</feature>
<keyword evidence="2" id="KW-0479">Metal-binding</keyword>
<protein>
    <submittedName>
        <fullName evidence="7">MBL fold metallo-hydrolase</fullName>
    </submittedName>
</protein>
<dbReference type="PANTHER" id="PTHR42978">
    <property type="entry name" value="QUORUM-QUENCHING LACTONASE YTNP-RELATED-RELATED"/>
    <property type="match status" value="1"/>
</dbReference>
<evidence type="ECO:0000256" key="2">
    <source>
        <dbReference type="ARBA" id="ARBA00022723"/>
    </source>
</evidence>
<proteinExistence type="inferred from homology"/>
<dbReference type="PROSITE" id="PS51318">
    <property type="entry name" value="TAT"/>
    <property type="match status" value="1"/>
</dbReference>
<evidence type="ECO:0000259" key="6">
    <source>
        <dbReference type="SMART" id="SM00849"/>
    </source>
</evidence>
<dbReference type="InterPro" id="IPR051013">
    <property type="entry name" value="MBL_superfamily_lactonases"/>
</dbReference>
<evidence type="ECO:0000256" key="3">
    <source>
        <dbReference type="ARBA" id="ARBA00022801"/>
    </source>
</evidence>
<dbReference type="InterPro" id="IPR036866">
    <property type="entry name" value="RibonucZ/Hydroxyglut_hydro"/>
</dbReference>
<keyword evidence="4" id="KW-0862">Zinc</keyword>
<evidence type="ECO:0000313" key="7">
    <source>
        <dbReference type="EMBL" id="GKY86245.1"/>
    </source>
</evidence>
<dbReference type="Proteomes" id="UP001144205">
    <property type="component" value="Unassembled WGS sequence"/>
</dbReference>
<name>A0ABQ5LPA9_9RHOB</name>
<dbReference type="EMBL" id="BROH01000001">
    <property type="protein sequence ID" value="GKY86245.1"/>
    <property type="molecule type" value="Genomic_DNA"/>
</dbReference>
<dbReference type="CDD" id="cd07720">
    <property type="entry name" value="OPHC2-like_MBL-fold"/>
    <property type="match status" value="1"/>
</dbReference>
<dbReference type="Pfam" id="PF00753">
    <property type="entry name" value="Lactamase_B"/>
    <property type="match status" value="1"/>
</dbReference>
<sequence length="306" mass="32677">MRITRRTLLSGAAAGIATAAFRPHAAWAETHFTLGGMEVTTLSDGYLTQPADFMFAPMPQDELAAYLASQGMERDAPLTPPCNVTLVRHENRVILFDAGSGTGFMDSVGALPDALAALGVDPGDITHVVFTHGHADHLWGVIDDFDEPFFFNAAHLMGRVEFDYWNDPATIDTISEDRVPMAAGAKRRLDLVGEHFTLFEDGAEVLPGVIAQATFGHSPGHMSFALADGGQAAMVVGDAILNDHTAFAHPDWPIGADSDLEAAARMRAGLLDQLAAEAMPMIGFHLPNGGVGHVDRFEGAFRFVPA</sequence>
<gene>
    <name evidence="7" type="ORF">STA1M1_01140</name>
</gene>
<dbReference type="SMART" id="SM00849">
    <property type="entry name" value="Lactamase_B"/>
    <property type="match status" value="1"/>
</dbReference>
<evidence type="ECO:0000256" key="5">
    <source>
        <dbReference type="SAM" id="SignalP"/>
    </source>
</evidence>
<dbReference type="InterPro" id="IPR006311">
    <property type="entry name" value="TAT_signal"/>
</dbReference>
<dbReference type="PANTHER" id="PTHR42978:SF6">
    <property type="entry name" value="QUORUM-QUENCHING LACTONASE YTNP-RELATED"/>
    <property type="match status" value="1"/>
</dbReference>
<comment type="caution">
    <text evidence="7">The sequence shown here is derived from an EMBL/GenBank/DDBJ whole genome shotgun (WGS) entry which is preliminary data.</text>
</comment>
<accession>A0ABQ5LPA9</accession>
<organism evidence="7 8">
    <name type="scientific">Sinisalibacter aestuarii</name>
    <dbReference type="NCBI Taxonomy" id="2949426"/>
    <lineage>
        <taxon>Bacteria</taxon>
        <taxon>Pseudomonadati</taxon>
        <taxon>Pseudomonadota</taxon>
        <taxon>Alphaproteobacteria</taxon>
        <taxon>Rhodobacterales</taxon>
        <taxon>Roseobacteraceae</taxon>
        <taxon>Sinisalibacter</taxon>
    </lineage>
</organism>
<keyword evidence="8" id="KW-1185">Reference proteome</keyword>
<feature type="chain" id="PRO_5045243186" evidence="5">
    <location>
        <begin position="29"/>
        <end position="306"/>
    </location>
</feature>
<evidence type="ECO:0000313" key="8">
    <source>
        <dbReference type="Proteomes" id="UP001144205"/>
    </source>
</evidence>
<evidence type="ECO:0000256" key="4">
    <source>
        <dbReference type="ARBA" id="ARBA00022833"/>
    </source>
</evidence>
<keyword evidence="3" id="KW-0378">Hydrolase</keyword>
<dbReference type="Gene3D" id="3.60.15.10">
    <property type="entry name" value="Ribonuclease Z/Hydroxyacylglutathione hydrolase-like"/>
    <property type="match status" value="1"/>
</dbReference>